<dbReference type="InterPro" id="IPR020575">
    <property type="entry name" value="Hsp90_N"/>
</dbReference>
<evidence type="ECO:0000313" key="7">
    <source>
        <dbReference type="Proteomes" id="UP000196778"/>
    </source>
</evidence>
<evidence type="ECO:0000256" key="5">
    <source>
        <dbReference type="PIRSR" id="PIRSR002583-1"/>
    </source>
</evidence>
<comment type="similarity">
    <text evidence="1">Belongs to the heat shock protein 90 family.</text>
</comment>
<gene>
    <name evidence="6" type="ORF">FM119_04775</name>
</gene>
<dbReference type="Gene3D" id="3.30.565.10">
    <property type="entry name" value="Histidine kinase-like ATPase, C-terminal domain"/>
    <property type="match status" value="1"/>
</dbReference>
<dbReference type="GO" id="GO:0005524">
    <property type="term" value="F:ATP binding"/>
    <property type="evidence" value="ECO:0007669"/>
    <property type="project" value="UniProtKB-KW"/>
</dbReference>
<organism evidence="6 7">
    <name type="scientific">Mycetocola reblochoni REB411</name>
    <dbReference type="NCBI Taxonomy" id="1255698"/>
    <lineage>
        <taxon>Bacteria</taxon>
        <taxon>Bacillati</taxon>
        <taxon>Actinomycetota</taxon>
        <taxon>Actinomycetes</taxon>
        <taxon>Micrococcales</taxon>
        <taxon>Microbacteriaceae</taxon>
        <taxon>Mycetocola</taxon>
    </lineage>
</organism>
<dbReference type="EMBL" id="FUKR01000028">
    <property type="protein sequence ID" value="SJN25783.1"/>
    <property type="molecule type" value="Genomic_DNA"/>
</dbReference>
<dbReference type="PIRSF" id="PIRSF002583">
    <property type="entry name" value="Hsp90"/>
    <property type="match status" value="1"/>
</dbReference>
<feature type="binding site" evidence="5">
    <location>
        <position position="45"/>
    </location>
    <ligand>
        <name>ATP</name>
        <dbReference type="ChEBI" id="CHEBI:30616"/>
    </ligand>
</feature>
<dbReference type="PRINTS" id="PR00775">
    <property type="entry name" value="HEATSHOCK90"/>
</dbReference>
<dbReference type="PANTHER" id="PTHR11528">
    <property type="entry name" value="HEAT SHOCK PROTEIN 90 FAMILY MEMBER"/>
    <property type="match status" value="1"/>
</dbReference>
<proteinExistence type="inferred from homology"/>
<dbReference type="RefSeq" id="WP_087136543.1">
    <property type="nucleotide sequence ID" value="NZ_FUKR01000028.1"/>
</dbReference>
<feature type="binding site" evidence="5">
    <location>
        <position position="41"/>
    </location>
    <ligand>
        <name>ATP</name>
        <dbReference type="ChEBI" id="CHEBI:30616"/>
    </ligand>
</feature>
<keyword evidence="2 5" id="KW-0547">Nucleotide-binding</keyword>
<dbReference type="Pfam" id="PF00183">
    <property type="entry name" value="HSP90"/>
    <property type="match status" value="1"/>
</dbReference>
<dbReference type="SUPFAM" id="SSF54211">
    <property type="entry name" value="Ribosomal protein S5 domain 2-like"/>
    <property type="match status" value="1"/>
</dbReference>
<keyword evidence="7" id="KW-1185">Reference proteome</keyword>
<dbReference type="InterPro" id="IPR020568">
    <property type="entry name" value="Ribosomal_Su5_D2-typ_SF"/>
</dbReference>
<dbReference type="GO" id="GO:0016887">
    <property type="term" value="F:ATP hydrolysis activity"/>
    <property type="evidence" value="ECO:0007669"/>
    <property type="project" value="InterPro"/>
</dbReference>
<dbReference type="InterPro" id="IPR001404">
    <property type="entry name" value="Hsp90_fam"/>
</dbReference>
<evidence type="ECO:0000313" key="6">
    <source>
        <dbReference type="EMBL" id="SJN25783.1"/>
    </source>
</evidence>
<protein>
    <submittedName>
        <fullName evidence="6">Chaperone protein HtpG</fullName>
    </submittedName>
</protein>
<feature type="binding site" evidence="5">
    <location>
        <position position="80"/>
    </location>
    <ligand>
        <name>ATP</name>
        <dbReference type="ChEBI" id="CHEBI:30616"/>
    </ligand>
</feature>
<dbReference type="AlphaFoldDB" id="A0A1R4J294"/>
<evidence type="ECO:0000256" key="2">
    <source>
        <dbReference type="ARBA" id="ARBA00022741"/>
    </source>
</evidence>
<dbReference type="Gene3D" id="3.30.230.80">
    <property type="match status" value="1"/>
</dbReference>
<name>A0A1R4J294_9MICO</name>
<dbReference type="InterPro" id="IPR036890">
    <property type="entry name" value="HATPase_C_sf"/>
</dbReference>
<evidence type="ECO:0000256" key="3">
    <source>
        <dbReference type="ARBA" id="ARBA00022840"/>
    </source>
</evidence>
<keyword evidence="3 5" id="KW-0067">ATP-binding</keyword>
<dbReference type="NCBIfam" id="NF010683">
    <property type="entry name" value="PRK14083.1"/>
    <property type="match status" value="1"/>
</dbReference>
<accession>A0A1R4J294</accession>
<feature type="binding site" evidence="5">
    <location>
        <position position="170"/>
    </location>
    <ligand>
        <name>ATP</name>
        <dbReference type="ChEBI" id="CHEBI:30616"/>
    </ligand>
</feature>
<evidence type="ECO:0000256" key="1">
    <source>
        <dbReference type="ARBA" id="ARBA00008239"/>
    </source>
</evidence>
<dbReference type="Proteomes" id="UP000196778">
    <property type="component" value="Unassembled WGS sequence"/>
</dbReference>
<dbReference type="GO" id="GO:0140662">
    <property type="term" value="F:ATP-dependent protein folding chaperone"/>
    <property type="evidence" value="ECO:0007669"/>
    <property type="project" value="InterPro"/>
</dbReference>
<dbReference type="Pfam" id="PF13589">
    <property type="entry name" value="HATPase_c_3"/>
    <property type="match status" value="1"/>
</dbReference>
<keyword evidence="4" id="KW-0143">Chaperone</keyword>
<dbReference type="GO" id="GO:0051082">
    <property type="term" value="F:unfolded protein binding"/>
    <property type="evidence" value="ECO:0007669"/>
    <property type="project" value="InterPro"/>
</dbReference>
<reference evidence="7" key="1">
    <citation type="submission" date="2017-02" db="EMBL/GenBank/DDBJ databases">
        <authorList>
            <person name="Dridi B."/>
        </authorList>
    </citation>
    <scope>NUCLEOTIDE SEQUENCE [LARGE SCALE GENOMIC DNA]</scope>
    <source>
        <strain evidence="7">EB411</strain>
    </source>
</reference>
<dbReference type="OrthoDB" id="9802640at2"/>
<dbReference type="SUPFAM" id="SSF55874">
    <property type="entry name" value="ATPase domain of HSP90 chaperone/DNA topoisomerase II/histidine kinase"/>
    <property type="match status" value="1"/>
</dbReference>
<evidence type="ECO:0000256" key="4">
    <source>
        <dbReference type="ARBA" id="ARBA00023186"/>
    </source>
</evidence>
<sequence length="635" mass="68212">MSPSAPSADDAESRPFHVDLGGVIALLSRHIYSTPAVYLRELLQNAVDAGSARRRADPEAPATEVRIRPADDGDELIVSDNGVGLSAEEAAELLATVGRSSKSGELYTPGADGYLGRFGIGLLSCFLIADRIVVRSRSAHGHPPIEWTGSIDGSFRIRELPEDADVPVGTEVRLVPRPQDAAVAVRPGVARLAREYGQYLPVSVGIVEPDGSRTRINRDPVFAREDAGDRELAEFGRELIGRAPLDVIRLSVPGTGTRGVAVVLPAAPPPGARQASTVYLRGMLLSDRVDELLPEWAFFVRVVVDSEDLTPTASREQLVGGTSLEFTRDQIAEALRNWILLQARTRPHRLAEFVSVHHLALKAVAVHDDELAAIIIPLLSVSTSQGQMSIEQLLAGTDTVRYAASLDEFRQLAPVSQADVPLINAGFVYEEELLRRLPLLRDGVSVERATVGGVVDSFDVAPLDDRPVTTALEERAGAALADADCRVTVRLFQPDDVPALYVSDPAVIRRINRGAAGTVAPGPWSGVIGRIDALVEGAAGQGTAESRAQLCLNWSSPLVRRLAKLGDELVFARSVRLLYLQSMLAGHRPLGRSDRVILNETIGDLVQLSVGAEELDDTALDRLGREADGEEDTPA</sequence>